<comment type="caution">
    <text evidence="2">The sequence shown here is derived from an EMBL/GenBank/DDBJ whole genome shotgun (WGS) entry which is preliminary data.</text>
</comment>
<dbReference type="PANTHER" id="PTHR47260">
    <property type="entry name" value="UPF0644 PROTEIN PB2B4.06"/>
    <property type="match status" value="1"/>
</dbReference>
<evidence type="ECO:0000313" key="3">
    <source>
        <dbReference type="Proteomes" id="UP000606974"/>
    </source>
</evidence>
<dbReference type="InterPro" id="IPR052061">
    <property type="entry name" value="PTE-AB_protein"/>
</dbReference>
<protein>
    <recommendedName>
        <fullName evidence="4">Thioesterase domain-containing protein</fullName>
    </recommendedName>
</protein>
<keyword evidence="3" id="KW-1185">Reference proteome</keyword>
<proteinExistence type="predicted"/>
<feature type="transmembrane region" description="Helical" evidence="1">
    <location>
        <begin position="35"/>
        <end position="56"/>
    </location>
</feature>
<dbReference type="PANTHER" id="PTHR47260:SF1">
    <property type="entry name" value="UPF0644 PROTEIN PB2B4.06"/>
    <property type="match status" value="1"/>
</dbReference>
<evidence type="ECO:0000313" key="2">
    <source>
        <dbReference type="EMBL" id="KAF7507218.1"/>
    </source>
</evidence>
<keyword evidence="1" id="KW-0472">Membrane</keyword>
<dbReference type="OrthoDB" id="506431at2759"/>
<accession>A0A8H7AE31</accession>
<name>A0A8H7AE31_9EURO</name>
<keyword evidence="1" id="KW-0812">Transmembrane</keyword>
<dbReference type="AlphaFoldDB" id="A0A8H7AE31"/>
<reference evidence="2" key="1">
    <citation type="submission" date="2020-02" db="EMBL/GenBank/DDBJ databases">
        <authorList>
            <person name="Palmer J.M."/>
        </authorList>
    </citation>
    <scope>NUCLEOTIDE SEQUENCE</scope>
    <source>
        <strain evidence="2">EPUS1.4</strain>
        <tissue evidence="2">Thallus</tissue>
    </source>
</reference>
<gene>
    <name evidence="2" type="ORF">GJ744_010776</name>
</gene>
<evidence type="ECO:0000256" key="1">
    <source>
        <dbReference type="SAM" id="Phobius"/>
    </source>
</evidence>
<dbReference type="Gene3D" id="3.10.129.10">
    <property type="entry name" value="Hotdog Thioesterase"/>
    <property type="match status" value="1"/>
</dbReference>
<dbReference type="SUPFAM" id="SSF54637">
    <property type="entry name" value="Thioesterase/thiol ester dehydrase-isomerase"/>
    <property type="match status" value="1"/>
</dbReference>
<keyword evidence="1" id="KW-1133">Transmembrane helix</keyword>
<dbReference type="EMBL" id="JAACFV010000072">
    <property type="protein sequence ID" value="KAF7507218.1"/>
    <property type="molecule type" value="Genomic_DNA"/>
</dbReference>
<sequence>MPQAETGTRSYPFNVAPNFPTETTLRRRLWNATGLASCSLLFGFGAGTGLITWAYLHGPFEAGSEEENEMLEEITEMMNEYPAMEVLLNDPEWEEWPVPPRMVSGDAGKGLHFVTGTLTGSKGIIQRIFFHRNLGMLTMIVYFGNGIEGWPDVVHGGILSTMLKEAMQRVASEVFPPGTGDLHKLAIQFKRKVVPGEVYTLYALPASNAALSNGESIESLYKMQPTERRDAIIAYIERGDASVDQPTFDQTTLAFGYGVFRVRHPFQLDEHGNIT</sequence>
<evidence type="ECO:0008006" key="4">
    <source>
        <dbReference type="Google" id="ProtNLM"/>
    </source>
</evidence>
<dbReference type="InterPro" id="IPR029069">
    <property type="entry name" value="HotDog_dom_sf"/>
</dbReference>
<organism evidence="2 3">
    <name type="scientific">Endocarpon pusillum</name>
    <dbReference type="NCBI Taxonomy" id="364733"/>
    <lineage>
        <taxon>Eukaryota</taxon>
        <taxon>Fungi</taxon>
        <taxon>Dikarya</taxon>
        <taxon>Ascomycota</taxon>
        <taxon>Pezizomycotina</taxon>
        <taxon>Eurotiomycetes</taxon>
        <taxon>Chaetothyriomycetidae</taxon>
        <taxon>Verrucariales</taxon>
        <taxon>Verrucariaceae</taxon>
        <taxon>Endocarpon</taxon>
    </lineage>
</organism>
<dbReference type="Proteomes" id="UP000606974">
    <property type="component" value="Unassembled WGS sequence"/>
</dbReference>